<reference evidence="3" key="1">
    <citation type="submission" date="2021-01" db="EMBL/GenBank/DDBJ databases">
        <authorList>
            <person name="Corre E."/>
            <person name="Pelletier E."/>
            <person name="Niang G."/>
            <person name="Scheremetjew M."/>
            <person name="Finn R."/>
            <person name="Kale V."/>
            <person name="Holt S."/>
            <person name="Cochrane G."/>
            <person name="Meng A."/>
            <person name="Brown T."/>
            <person name="Cohen L."/>
        </authorList>
    </citation>
    <scope>NUCLEOTIDE SEQUENCE</scope>
    <source>
        <strain evidence="3">RCC3387</strain>
    </source>
</reference>
<evidence type="ECO:0008006" key="4">
    <source>
        <dbReference type="Google" id="ProtNLM"/>
    </source>
</evidence>
<evidence type="ECO:0000313" key="3">
    <source>
        <dbReference type="EMBL" id="CAD9620260.1"/>
    </source>
</evidence>
<protein>
    <recommendedName>
        <fullName evidence="4">G-protein coupled receptors family 2 profile 2 domain-containing protein</fullName>
    </recommendedName>
</protein>
<evidence type="ECO:0000256" key="2">
    <source>
        <dbReference type="SAM" id="Phobius"/>
    </source>
</evidence>
<accession>A0A6U6R1G9</accession>
<dbReference type="EMBL" id="HBGW01070416">
    <property type="protein sequence ID" value="CAD9620260.1"/>
    <property type="molecule type" value="Transcribed_RNA"/>
</dbReference>
<evidence type="ECO:0000256" key="1">
    <source>
        <dbReference type="SAM" id="MobiDB-lite"/>
    </source>
</evidence>
<feature type="transmembrane region" description="Helical" evidence="2">
    <location>
        <begin position="52"/>
        <end position="75"/>
    </location>
</feature>
<feature type="compositionally biased region" description="Polar residues" evidence="1">
    <location>
        <begin position="275"/>
        <end position="288"/>
    </location>
</feature>
<sequence>MPTIFRETEMELYASYGAAWAVPIVFPLALGLFSQATVYWSHFAHRRRSLCVLSAVIVESVFGVACLVSCVANRAARDYVGGRGMCLWQGFYASWYSLAGIFMFVVNFCNICKRLELRSEVALVAVFAAGLPVLMACLPFWGAMRYMFAVDFCLQNIEETAWAAIFTLAYAGAILVMSVAMNMYVRRDNTAFKIWKTSTALYLVVFFMPTQVIAVMTFANDSAVVNATWLYAVLAIVIHSNQIFVPVIYGWLWTYGGWPSLSKVGSGAESERSQTKLQAQQYGHPGNS</sequence>
<proteinExistence type="predicted"/>
<feature type="transmembrane region" description="Helical" evidence="2">
    <location>
        <begin position="20"/>
        <end position="40"/>
    </location>
</feature>
<organism evidence="3">
    <name type="scientific">Zooxanthella nutricula</name>
    <dbReference type="NCBI Taxonomy" id="1333877"/>
    <lineage>
        <taxon>Eukaryota</taxon>
        <taxon>Sar</taxon>
        <taxon>Alveolata</taxon>
        <taxon>Dinophyceae</taxon>
        <taxon>Peridiniales</taxon>
        <taxon>Peridiniales incertae sedis</taxon>
        <taxon>Zooxanthella</taxon>
    </lineage>
</organism>
<keyword evidence="2" id="KW-0812">Transmembrane</keyword>
<name>A0A6U6R1G9_9DINO</name>
<feature type="transmembrane region" description="Helical" evidence="2">
    <location>
        <begin position="121"/>
        <end position="141"/>
    </location>
</feature>
<keyword evidence="2" id="KW-0472">Membrane</keyword>
<keyword evidence="2" id="KW-1133">Transmembrane helix</keyword>
<feature type="region of interest" description="Disordered" evidence="1">
    <location>
        <begin position="269"/>
        <end position="288"/>
    </location>
</feature>
<feature type="transmembrane region" description="Helical" evidence="2">
    <location>
        <begin position="200"/>
        <end position="219"/>
    </location>
</feature>
<dbReference type="AlphaFoldDB" id="A0A6U6R1G9"/>
<feature type="transmembrane region" description="Helical" evidence="2">
    <location>
        <begin position="231"/>
        <end position="253"/>
    </location>
</feature>
<feature type="transmembrane region" description="Helical" evidence="2">
    <location>
        <begin position="87"/>
        <end position="109"/>
    </location>
</feature>
<gene>
    <name evidence="3" type="ORF">BRAN1462_LOCUS44906</name>
</gene>
<feature type="transmembrane region" description="Helical" evidence="2">
    <location>
        <begin position="161"/>
        <end position="180"/>
    </location>
</feature>